<organism evidence="10 11">
    <name type="scientific">Tuber aestivum</name>
    <name type="common">summer truffle</name>
    <dbReference type="NCBI Taxonomy" id="59557"/>
    <lineage>
        <taxon>Eukaryota</taxon>
        <taxon>Fungi</taxon>
        <taxon>Dikarya</taxon>
        <taxon>Ascomycota</taxon>
        <taxon>Pezizomycotina</taxon>
        <taxon>Pezizomycetes</taxon>
        <taxon>Pezizales</taxon>
        <taxon>Tuberaceae</taxon>
        <taxon>Tuber</taxon>
    </lineage>
</organism>
<dbReference type="GO" id="GO:0004843">
    <property type="term" value="F:cysteine-type deubiquitinase activity"/>
    <property type="evidence" value="ECO:0007669"/>
    <property type="project" value="UniProtKB-EC"/>
</dbReference>
<evidence type="ECO:0000256" key="6">
    <source>
        <dbReference type="ARBA" id="ARBA00022801"/>
    </source>
</evidence>
<evidence type="ECO:0000256" key="4">
    <source>
        <dbReference type="ARBA" id="ARBA00022670"/>
    </source>
</evidence>
<sequence length="1082" mass="120379">MSSHPSPPSRPAPSPPARLVYPHVHDLVARTAGLRPGDRSVWLIAPQIRAWLEVAVRSWHCARAHLNFKRQDAAYVDYLLAFEIVADVIPRCQDFPTFKSTAGLLYQDFETLRKELVQKIPEFDKVKEEIKKNNKLSGVASAQAQLEAEAQLRAAESSSGSGGNAPAGSKKPVVKPKPGILSSNPSQVPQGTASCSDSEAGGSSSRTGEAGPDDLDLEARFKKLSMPSGRPTGLSGPQRNRQSASANLHGPRETPATLPPLDANAMPKLPAPIYSPATSFTSPTGIPPHRSSSRPPLPTRIPTESGSAGPRPAAPKETTISVNTLCSYLQDPEVSVLLLDVRPRSEFMDGHIYTRSIVCVEPIILREGMSGDDLDATFVLEPVKEQDLFSKRHDYDFVVYYDQSTSSNSFLSGSTNDQHLITLRSLHLAMDDYTFGKRLKNPPLLLTGGLEAWINLVGKQALKVIDPEAPTIIHSDARHPAPPGRESGSLERPRSRLSTDGGNPSHRSSVPSLAQRRQDRDLQKRSLLPPLNRQTYKKSEESAHIYAIDIEEEKRWMERLQKEREPVTMSAISSADEIDTKKRRRGTSIMASSDVPHVRTVEEFFQRYPATPHTQQSMVSPGLSTPQHDRFPTSLTRRPTIIDHPFHGFTDVRNPEFNPPPSPARPPPAVPRRSYSGVSERLAPALPPPPLPAPERPPKIPVATNKSLLPPFAGMGTVNIGTTGLKNLGNTCYMNAVLQCMSGTIPLSRYFLDGSYKSHVSKDNPLGSRGVLAEAFAAIVRHLWSGEYSFISPVTIKDVAGRLNEMFRNNDQQDAQEFLEFLLDGLHEDLNPYANRGKFRPLNDDEERRRERLSVQLASVIEWERYTHHNYSVVVNWFQGQLSSKLSCLTCGRTSTTYSPFMYLSLPIPAMKSNNFTLHDCLEEFVSEETLEGDDAWHCPQCKRAQKATKKLTITRLPHILIIHLKRFTNRGPWRDKLNTFVDIPLHHLDLTRYMPPPLASDELPRTLPPPTAETTPPFFYDLYAVCNHYGTINGGHYTAVVRSSYKSGWNSFDDSKATLIEEERVVTRNAYVLFWVRGNVM</sequence>
<dbReference type="PANTHER" id="PTHR21646:SF95">
    <property type="entry name" value="UBIQUITIN CARBOXYL-TERMINAL HYDROLASE 4-RELATED"/>
    <property type="match status" value="1"/>
</dbReference>
<dbReference type="InterPro" id="IPR028889">
    <property type="entry name" value="USP"/>
</dbReference>
<protein>
    <recommendedName>
        <fullName evidence="3">ubiquitinyl hydrolase 1</fullName>
        <ecNumber evidence="3">3.4.19.12</ecNumber>
    </recommendedName>
</protein>
<feature type="region of interest" description="Disordered" evidence="8">
    <location>
        <begin position="150"/>
        <end position="316"/>
    </location>
</feature>
<feature type="compositionally biased region" description="Low complexity" evidence="8">
    <location>
        <begin position="150"/>
        <end position="159"/>
    </location>
</feature>
<feature type="compositionally biased region" description="Polar residues" evidence="8">
    <location>
        <begin position="235"/>
        <end position="246"/>
    </location>
</feature>
<feature type="compositionally biased region" description="Low complexity" evidence="8">
    <location>
        <begin position="193"/>
        <end position="205"/>
    </location>
</feature>
<comment type="catalytic activity">
    <reaction evidence="1">
        <text>Thiol-dependent hydrolysis of ester, thioester, amide, peptide and isopeptide bonds formed by the C-terminal Gly of ubiquitin (a 76-residue protein attached to proteins as an intracellular targeting signal).</text>
        <dbReference type="EC" id="3.4.19.12"/>
    </reaction>
</comment>
<name>A0A292PPF1_9PEZI</name>
<reference evidence="10" key="1">
    <citation type="submission" date="2015-10" db="EMBL/GenBank/DDBJ databases">
        <authorList>
            <person name="Regsiter A."/>
            <person name="william w."/>
        </authorList>
    </citation>
    <scope>NUCLEOTIDE SEQUENCE</scope>
    <source>
        <strain evidence="10">Montdore</strain>
    </source>
</reference>
<evidence type="ECO:0000256" key="2">
    <source>
        <dbReference type="ARBA" id="ARBA00009085"/>
    </source>
</evidence>
<keyword evidence="4" id="KW-0645">Protease</keyword>
<proteinExistence type="inferred from homology"/>
<dbReference type="Proteomes" id="UP001412239">
    <property type="component" value="Unassembled WGS sequence"/>
</dbReference>
<dbReference type="CDD" id="cd02674">
    <property type="entry name" value="Peptidase_C19R"/>
    <property type="match status" value="1"/>
</dbReference>
<feature type="region of interest" description="Disordered" evidence="8">
    <location>
        <begin position="473"/>
        <end position="538"/>
    </location>
</feature>
<evidence type="ECO:0000313" key="11">
    <source>
        <dbReference type="Proteomes" id="UP001412239"/>
    </source>
</evidence>
<feature type="compositionally biased region" description="Polar residues" evidence="8">
    <location>
        <begin position="496"/>
        <end position="512"/>
    </location>
</feature>
<dbReference type="EC" id="3.4.19.12" evidence="3"/>
<dbReference type="Gene3D" id="3.90.70.10">
    <property type="entry name" value="Cysteine proteinases"/>
    <property type="match status" value="1"/>
</dbReference>
<dbReference type="PROSITE" id="PS00973">
    <property type="entry name" value="USP_2"/>
    <property type="match status" value="1"/>
</dbReference>
<comment type="similarity">
    <text evidence="2">Belongs to the peptidase C19 family.</text>
</comment>
<keyword evidence="11" id="KW-1185">Reference proteome</keyword>
<dbReference type="PROSITE" id="PS50235">
    <property type="entry name" value="USP_3"/>
    <property type="match status" value="1"/>
</dbReference>
<evidence type="ECO:0000259" key="9">
    <source>
        <dbReference type="PROSITE" id="PS50235"/>
    </source>
</evidence>
<dbReference type="InterPro" id="IPR038765">
    <property type="entry name" value="Papain-like_cys_pep_sf"/>
</dbReference>
<accession>A0A292PPF1</accession>
<dbReference type="InterPro" id="IPR001394">
    <property type="entry name" value="Peptidase_C19_UCH"/>
</dbReference>
<dbReference type="GO" id="GO:0006508">
    <property type="term" value="P:proteolysis"/>
    <property type="evidence" value="ECO:0007669"/>
    <property type="project" value="UniProtKB-KW"/>
</dbReference>
<keyword evidence="7" id="KW-0788">Thiol protease</keyword>
<dbReference type="InterPro" id="IPR036873">
    <property type="entry name" value="Rhodanese-like_dom_sf"/>
</dbReference>
<feature type="compositionally biased region" description="Pro residues" evidence="8">
    <location>
        <begin position="657"/>
        <end position="670"/>
    </location>
</feature>
<evidence type="ECO:0000256" key="3">
    <source>
        <dbReference type="ARBA" id="ARBA00012759"/>
    </source>
</evidence>
<dbReference type="Gene3D" id="3.40.250.10">
    <property type="entry name" value="Rhodanese-like domain"/>
    <property type="match status" value="1"/>
</dbReference>
<dbReference type="SUPFAM" id="SSF54001">
    <property type="entry name" value="Cysteine proteinases"/>
    <property type="match status" value="1"/>
</dbReference>
<dbReference type="PROSITE" id="PS00972">
    <property type="entry name" value="USP_1"/>
    <property type="match status" value="1"/>
</dbReference>
<keyword evidence="5" id="KW-0833">Ubl conjugation pathway</keyword>
<feature type="domain" description="USP" evidence="9">
    <location>
        <begin position="723"/>
        <end position="1079"/>
    </location>
</feature>
<evidence type="ECO:0000256" key="8">
    <source>
        <dbReference type="SAM" id="MobiDB-lite"/>
    </source>
</evidence>
<dbReference type="InterPro" id="IPR018200">
    <property type="entry name" value="USP_CS"/>
</dbReference>
<dbReference type="SUPFAM" id="SSF52821">
    <property type="entry name" value="Rhodanese/Cell cycle control phosphatase"/>
    <property type="match status" value="1"/>
</dbReference>
<evidence type="ECO:0000256" key="1">
    <source>
        <dbReference type="ARBA" id="ARBA00000707"/>
    </source>
</evidence>
<dbReference type="EMBL" id="LN891135">
    <property type="protein sequence ID" value="CUS08363.1"/>
    <property type="molecule type" value="Genomic_DNA"/>
</dbReference>
<dbReference type="GO" id="GO:0016579">
    <property type="term" value="P:protein deubiquitination"/>
    <property type="evidence" value="ECO:0007669"/>
    <property type="project" value="InterPro"/>
</dbReference>
<evidence type="ECO:0000256" key="7">
    <source>
        <dbReference type="ARBA" id="ARBA00022807"/>
    </source>
</evidence>
<keyword evidence="6" id="KW-0378">Hydrolase</keyword>
<feature type="compositionally biased region" description="Polar residues" evidence="8">
    <location>
        <begin position="181"/>
        <end position="192"/>
    </location>
</feature>
<dbReference type="AlphaFoldDB" id="A0A292PPF1"/>
<dbReference type="Pfam" id="PF00443">
    <property type="entry name" value="UCH"/>
    <property type="match status" value="1"/>
</dbReference>
<gene>
    <name evidence="10" type="ORF">GSTUAT00007556001</name>
</gene>
<dbReference type="InterPro" id="IPR050185">
    <property type="entry name" value="Ub_carboxyl-term_hydrolase"/>
</dbReference>
<evidence type="ECO:0000256" key="5">
    <source>
        <dbReference type="ARBA" id="ARBA00022786"/>
    </source>
</evidence>
<evidence type="ECO:0000313" key="10">
    <source>
        <dbReference type="EMBL" id="CUS08363.1"/>
    </source>
</evidence>
<feature type="compositionally biased region" description="Pro residues" evidence="8">
    <location>
        <begin position="685"/>
        <end position="695"/>
    </location>
</feature>
<dbReference type="PANTHER" id="PTHR21646">
    <property type="entry name" value="UBIQUITIN CARBOXYL-TERMINAL HYDROLASE"/>
    <property type="match status" value="1"/>
</dbReference>
<feature type="region of interest" description="Disordered" evidence="8">
    <location>
        <begin position="640"/>
        <end position="698"/>
    </location>
</feature>